<gene>
    <name evidence="1" type="primary">orf222a</name>
</gene>
<keyword evidence="1" id="KW-0150">Chloroplast</keyword>
<organism evidence="1">
    <name type="scientific">Nitzschia supralitorea</name>
    <dbReference type="NCBI Taxonomy" id="303403"/>
    <lineage>
        <taxon>Eukaryota</taxon>
        <taxon>Sar</taxon>
        <taxon>Stramenopiles</taxon>
        <taxon>Ochrophyta</taxon>
        <taxon>Bacillariophyta</taxon>
        <taxon>Bacillariophyceae</taxon>
        <taxon>Bacillariophycidae</taxon>
        <taxon>Bacillariales</taxon>
        <taxon>Bacillariaceae</taxon>
        <taxon>Nitzschia</taxon>
    </lineage>
</organism>
<dbReference type="GeneID" id="67123227"/>
<dbReference type="EMBL" id="MT383638">
    <property type="protein sequence ID" value="QWM93180.1"/>
    <property type="molecule type" value="Genomic_DNA"/>
</dbReference>
<sequence length="222" mass="23680">MSIDQLFRDLLKQAIEEIVAETVYIGGVKLVGSAEDLAETLHNTRILTAVAKENVGVVGNSVIVGLGVYTGGSSALQYGITTDKKAKALYAVSTIFSTSAVVSGSLSVVSRTCQISGPAALSEAFGFAFMQLGNKAHVTALQLEGKPIPPRLQRFVDPNIRSLGFNTDGLGFIMPRPISSTIIGCIPFETLGKVVGFSFSVYGYSKLIICAYRYSQQWISKS</sequence>
<proteinExistence type="predicted"/>
<geneLocation type="chloroplast" evidence="1"/>
<dbReference type="RefSeq" id="YP_010133690.1">
    <property type="nucleotide sequence ID" value="NC_056787.1"/>
</dbReference>
<name>A0A8F1B7R5_9STRA</name>
<reference evidence="1" key="1">
    <citation type="journal article" date="2021" name="Ecol Indic">
        <title>Morphological and molecular identification reveals that waters from an isolated oasis in Tamanrasset (extreme South of Algerian Sahara) are colonized by opportunistic and pollution-tolerant diatom species.</title>
        <authorList>
            <person name="Gastineau R."/>
            <person name="Hamedi C."/>
            <person name="Baba Hamed M.B."/>
            <person name="Abi-Ayad S.-M.E.-A."/>
            <person name="Bak M."/>
            <person name="Lemieux C."/>
            <person name="Turmel M."/>
            <person name="Dobosz S."/>
            <person name="Wrobel R.J."/>
            <person name="Kierzek A."/>
            <person name="Lange-Bertalot H."/>
            <person name="Witkowski A."/>
        </authorList>
    </citation>
    <scope>NUCLEOTIDE SEQUENCE</scope>
    <source>
        <strain evidence="1">SZCZR1828</strain>
    </source>
</reference>
<evidence type="ECO:0000313" key="1">
    <source>
        <dbReference type="EMBL" id="QWM93180.1"/>
    </source>
</evidence>
<accession>A0A8F1B7R5</accession>
<keyword evidence="1" id="KW-0934">Plastid</keyword>
<dbReference type="AlphaFoldDB" id="A0A8F1B7R5"/>
<protein>
    <submittedName>
        <fullName evidence="1">Uncharacterized protein</fullName>
    </submittedName>
</protein>